<name>A0A432ZM00_9GAMM</name>
<dbReference type="RefSeq" id="WP_126827374.1">
    <property type="nucleotide sequence ID" value="NZ_PIQG01000002.1"/>
</dbReference>
<sequence>MNNPLAGTEPSGYVAECAEEGGSCEETVTPEVGDRILEDKDGNRYLDQGGDTVSRIEKVSATKNGVTGSVNVSTGMMTISAIGAPAEHAGPVSSNPNERAGSGDANYFIESDRRALDSALDTVNTAREQLTPFGTELEAVTWLNENAGDLQDKYGAEVGAIIAKVYGERTGFRIGVIVTSYHSNYVSLSTSVIKLGKMEFLDSSIKNMAHWHTHTSGSFYSSWGIYRDSHTSVYRDYVSSVGINGRANLSLYDAPAIRATQLPITIETFRQATSCLIGDCR</sequence>
<evidence type="ECO:0000313" key="2">
    <source>
        <dbReference type="Proteomes" id="UP000288279"/>
    </source>
</evidence>
<gene>
    <name evidence="1" type="ORF">CWI83_06695</name>
</gene>
<dbReference type="EMBL" id="PIQG01000002">
    <property type="protein sequence ID" value="RUO78702.1"/>
    <property type="molecule type" value="Genomic_DNA"/>
</dbReference>
<proteinExistence type="predicted"/>
<protein>
    <recommendedName>
        <fullName evidence="3">DUF4329 domain-containing protein</fullName>
    </recommendedName>
</protein>
<evidence type="ECO:0008006" key="3">
    <source>
        <dbReference type="Google" id="ProtNLM"/>
    </source>
</evidence>
<organism evidence="1 2">
    <name type="scientific">Pseudidiomarina taiwanensis</name>
    <dbReference type="NCBI Taxonomy" id="337250"/>
    <lineage>
        <taxon>Bacteria</taxon>
        <taxon>Pseudomonadati</taxon>
        <taxon>Pseudomonadota</taxon>
        <taxon>Gammaproteobacteria</taxon>
        <taxon>Alteromonadales</taxon>
        <taxon>Idiomarinaceae</taxon>
        <taxon>Pseudidiomarina</taxon>
    </lineage>
</organism>
<dbReference type="AlphaFoldDB" id="A0A432ZM00"/>
<evidence type="ECO:0000313" key="1">
    <source>
        <dbReference type="EMBL" id="RUO78702.1"/>
    </source>
</evidence>
<accession>A0A432ZM00</accession>
<keyword evidence="2" id="KW-1185">Reference proteome</keyword>
<dbReference type="Proteomes" id="UP000288279">
    <property type="component" value="Unassembled WGS sequence"/>
</dbReference>
<dbReference type="OrthoDB" id="6402942at2"/>
<comment type="caution">
    <text evidence="1">The sequence shown here is derived from an EMBL/GenBank/DDBJ whole genome shotgun (WGS) entry which is preliminary data.</text>
</comment>
<reference evidence="1 2" key="1">
    <citation type="journal article" date="2011" name="Front. Microbiol.">
        <title>Genomic signatures of strain selection and enhancement in Bacillus atrophaeus var. globigii, a historical biowarfare simulant.</title>
        <authorList>
            <person name="Gibbons H.S."/>
            <person name="Broomall S.M."/>
            <person name="McNew L.A."/>
            <person name="Daligault H."/>
            <person name="Chapman C."/>
            <person name="Bruce D."/>
            <person name="Karavis M."/>
            <person name="Krepps M."/>
            <person name="McGregor P.A."/>
            <person name="Hong C."/>
            <person name="Park K.H."/>
            <person name="Akmal A."/>
            <person name="Feldman A."/>
            <person name="Lin J.S."/>
            <person name="Chang W.E."/>
            <person name="Higgs B.W."/>
            <person name="Demirev P."/>
            <person name="Lindquist J."/>
            <person name="Liem A."/>
            <person name="Fochler E."/>
            <person name="Read T.D."/>
            <person name="Tapia R."/>
            <person name="Johnson S."/>
            <person name="Bishop-Lilly K.A."/>
            <person name="Detter C."/>
            <person name="Han C."/>
            <person name="Sozhamannan S."/>
            <person name="Rosenzweig C.N."/>
            <person name="Skowronski E.W."/>
        </authorList>
    </citation>
    <scope>NUCLEOTIDE SEQUENCE [LARGE SCALE GENOMIC DNA]</scope>
    <source>
        <strain evidence="1 2">PIT1</strain>
    </source>
</reference>